<dbReference type="InterPro" id="IPR001087">
    <property type="entry name" value="GDSL"/>
</dbReference>
<dbReference type="GO" id="GO:0016788">
    <property type="term" value="F:hydrolase activity, acting on ester bonds"/>
    <property type="evidence" value="ECO:0007669"/>
    <property type="project" value="InterPro"/>
</dbReference>
<dbReference type="OrthoDB" id="1600564at2759"/>
<dbReference type="EMBL" id="JAAAIN010002655">
    <property type="protein sequence ID" value="KAG0291224.1"/>
    <property type="molecule type" value="Genomic_DNA"/>
</dbReference>
<keyword evidence="6" id="KW-1185">Reference proteome</keyword>
<evidence type="ECO:0000256" key="4">
    <source>
        <dbReference type="SAM" id="SignalP"/>
    </source>
</evidence>
<gene>
    <name evidence="5" type="ORF">BGZ97_005959</name>
</gene>
<dbReference type="InterPro" id="IPR036514">
    <property type="entry name" value="SGNH_hydro_sf"/>
</dbReference>
<evidence type="ECO:0000256" key="2">
    <source>
        <dbReference type="ARBA" id="ARBA00023098"/>
    </source>
</evidence>
<dbReference type="SUPFAM" id="SSF52266">
    <property type="entry name" value="SGNH hydrolase"/>
    <property type="match status" value="1"/>
</dbReference>
<feature type="chain" id="PRO_5040143210" evidence="4">
    <location>
        <begin position="23"/>
        <end position="319"/>
    </location>
</feature>
<dbReference type="AlphaFoldDB" id="A0A9P6UFU8"/>
<organism evidence="5 6">
    <name type="scientific">Linnemannia gamsii</name>
    <dbReference type="NCBI Taxonomy" id="64522"/>
    <lineage>
        <taxon>Eukaryota</taxon>
        <taxon>Fungi</taxon>
        <taxon>Fungi incertae sedis</taxon>
        <taxon>Mucoromycota</taxon>
        <taxon>Mortierellomycotina</taxon>
        <taxon>Mortierellomycetes</taxon>
        <taxon>Mortierellales</taxon>
        <taxon>Mortierellaceae</taxon>
        <taxon>Linnemannia</taxon>
    </lineage>
</organism>
<evidence type="ECO:0000256" key="3">
    <source>
        <dbReference type="SAM" id="MobiDB-lite"/>
    </source>
</evidence>
<dbReference type="GO" id="GO:0006629">
    <property type="term" value="P:lipid metabolic process"/>
    <property type="evidence" value="ECO:0007669"/>
    <property type="project" value="UniProtKB-KW"/>
</dbReference>
<keyword evidence="4" id="KW-0732">Signal</keyword>
<protein>
    <submittedName>
        <fullName evidence="5">Uncharacterized protein</fullName>
    </submittedName>
</protein>
<evidence type="ECO:0000313" key="6">
    <source>
        <dbReference type="Proteomes" id="UP000823405"/>
    </source>
</evidence>
<feature type="signal peptide" evidence="4">
    <location>
        <begin position="1"/>
        <end position="22"/>
    </location>
</feature>
<dbReference type="CDD" id="cd01846">
    <property type="entry name" value="fatty_acyltransferase_like"/>
    <property type="match status" value="1"/>
</dbReference>
<dbReference type="Pfam" id="PF00657">
    <property type="entry name" value="Lipase_GDSL"/>
    <property type="match status" value="1"/>
</dbReference>
<dbReference type="PANTHER" id="PTHR46020">
    <property type="entry name" value="OSJNBB0059K02.9 PROTEIN"/>
    <property type="match status" value="1"/>
</dbReference>
<dbReference type="PANTHER" id="PTHR46020:SF4">
    <property type="entry name" value="OS04G0650200 PROTEIN"/>
    <property type="match status" value="1"/>
</dbReference>
<evidence type="ECO:0000256" key="1">
    <source>
        <dbReference type="ARBA" id="ARBA00022801"/>
    </source>
</evidence>
<keyword evidence="2" id="KW-0443">Lipid metabolism</keyword>
<accession>A0A9P6UFU8</accession>
<keyword evidence="1" id="KW-0378">Hydrolase</keyword>
<dbReference type="Proteomes" id="UP000823405">
    <property type="component" value="Unassembled WGS sequence"/>
</dbReference>
<feature type="region of interest" description="Disordered" evidence="3">
    <location>
        <begin position="221"/>
        <end position="245"/>
    </location>
</feature>
<name>A0A9P6UFU8_9FUNG</name>
<dbReference type="Gene3D" id="3.40.50.1110">
    <property type="entry name" value="SGNH hydrolase"/>
    <property type="match status" value="1"/>
</dbReference>
<proteinExistence type="predicted"/>
<evidence type="ECO:0000313" key="5">
    <source>
        <dbReference type="EMBL" id="KAG0291224.1"/>
    </source>
</evidence>
<reference evidence="5" key="1">
    <citation type="journal article" date="2020" name="Fungal Divers.">
        <title>Resolving the Mortierellaceae phylogeny through synthesis of multi-gene phylogenetics and phylogenomics.</title>
        <authorList>
            <person name="Vandepol N."/>
            <person name="Liber J."/>
            <person name="Desiro A."/>
            <person name="Na H."/>
            <person name="Kennedy M."/>
            <person name="Barry K."/>
            <person name="Grigoriev I.V."/>
            <person name="Miller A.N."/>
            <person name="O'Donnell K."/>
            <person name="Stajich J.E."/>
            <person name="Bonito G."/>
        </authorList>
    </citation>
    <scope>NUCLEOTIDE SEQUENCE</scope>
    <source>
        <strain evidence="5">NVP60</strain>
    </source>
</reference>
<comment type="caution">
    <text evidence="5">The sequence shown here is derived from an EMBL/GenBank/DDBJ whole genome shotgun (WGS) entry which is preliminary data.</text>
</comment>
<sequence>MLLNIASIVAVVLAAATATTEARPSGGCHFDNLLVFGDSYSDVGNVYKLSKGAWPLKAYDHGRFTNGPVWSEHVARHNHLKLKNYAYGGATTDSKFVQGYSGAASDLPVPGFIQQIDQLYSSKPIPQKDLASSIFVVDFQGNDYFFNPSASPVAVVQNIENGIEKLVKLGAQNILVVENFDYGTIPYFNGNATIAGAFSQAATAQLVAYKDLERRLAKKYGRPSDSKHPFRGACSNNNSNKKDKKPKVTFGYYKLNDLLNHLREPKVLKRLGITDVVHGCVSNDYKTVCKDAGKHLFWDAFHPTAKVHKALGDAITELI</sequence>